<keyword evidence="16" id="KW-1185">Reference proteome</keyword>
<gene>
    <name evidence="15" type="ORF">OYT1_ch1062</name>
</gene>
<dbReference type="InterPro" id="IPR000531">
    <property type="entry name" value="Beta-barrel_TonB"/>
</dbReference>
<sequence length="416" mass="46061">MKLRPLAIALLTLICSGKAYATEAPNELDYYQELPVVLSASRLTQPLSEAPNAMTVIDRKMIDASGFRSIPDLFKLVPGMYVSYYKGNHAFVGYHGSPDQYARSMQVLIDGRSVYMPPLSMVDWSTLPITMDDIERIEVIRGPAAASHGANSTQGVINIITQGAGDVNGATVSVRRGDKGVNDVIARFGKRGEMLDYRVSLASISDHGFDNLNSQPGNQTNPAFIGIGTLNNSFDDNRSRMLNYRADYHPNAVDNFDLQLGYNHNVKNVGWTDSLSNPIHDLYANSGFLQLGWTRLLADNSELSLRYNHIRYDQHEDFLTALIPQSIRQSVNSARDEIEVQHTVALTPANRLVYGAGYRYDQVASQLSSLAPIAPAASSSINSAEWRVFAHDEWRITPSLLINTGGMYERDRLANE</sequence>
<accession>A0A2Z6GB73</accession>
<evidence type="ECO:0000256" key="9">
    <source>
        <dbReference type="ARBA" id="ARBA00023237"/>
    </source>
</evidence>
<protein>
    <submittedName>
        <fullName evidence="15">Colicin I receptor</fullName>
    </submittedName>
</protein>
<dbReference type="GO" id="GO:0015344">
    <property type="term" value="F:siderophore uptake transmembrane transporter activity"/>
    <property type="evidence" value="ECO:0007669"/>
    <property type="project" value="TreeGrafter"/>
</dbReference>
<evidence type="ECO:0000256" key="4">
    <source>
        <dbReference type="ARBA" id="ARBA00022452"/>
    </source>
</evidence>
<dbReference type="KEGG" id="fam:OYT1_ch1062"/>
<dbReference type="Pfam" id="PF00593">
    <property type="entry name" value="TonB_dep_Rec_b-barrel"/>
    <property type="match status" value="1"/>
</dbReference>
<dbReference type="PANTHER" id="PTHR30069:SF27">
    <property type="entry name" value="BLL4766 PROTEIN"/>
    <property type="match status" value="1"/>
</dbReference>
<dbReference type="Gene3D" id="2.170.130.10">
    <property type="entry name" value="TonB-dependent receptor, plug domain"/>
    <property type="match status" value="1"/>
</dbReference>
<dbReference type="PROSITE" id="PS52016">
    <property type="entry name" value="TONB_DEPENDENT_REC_3"/>
    <property type="match status" value="1"/>
</dbReference>
<evidence type="ECO:0000256" key="11">
    <source>
        <dbReference type="RuleBase" id="RU003357"/>
    </source>
</evidence>
<feature type="domain" description="TonB-dependent receptor plug" evidence="14">
    <location>
        <begin position="47"/>
        <end position="156"/>
    </location>
</feature>
<dbReference type="InterPro" id="IPR037066">
    <property type="entry name" value="Plug_dom_sf"/>
</dbReference>
<dbReference type="Pfam" id="PF07715">
    <property type="entry name" value="Plug"/>
    <property type="match status" value="1"/>
</dbReference>
<dbReference type="EMBL" id="AP018738">
    <property type="protein sequence ID" value="BBE50622.1"/>
    <property type="molecule type" value="Genomic_DNA"/>
</dbReference>
<evidence type="ECO:0000256" key="2">
    <source>
        <dbReference type="ARBA" id="ARBA00009810"/>
    </source>
</evidence>
<evidence type="ECO:0000313" key="16">
    <source>
        <dbReference type="Proteomes" id="UP000033070"/>
    </source>
</evidence>
<dbReference type="PANTHER" id="PTHR30069">
    <property type="entry name" value="TONB-DEPENDENT OUTER MEMBRANE RECEPTOR"/>
    <property type="match status" value="1"/>
</dbReference>
<dbReference type="GO" id="GO:0009279">
    <property type="term" value="C:cell outer membrane"/>
    <property type="evidence" value="ECO:0007669"/>
    <property type="project" value="UniProtKB-SubCell"/>
</dbReference>
<keyword evidence="5 10" id="KW-0812">Transmembrane</keyword>
<evidence type="ECO:0000256" key="10">
    <source>
        <dbReference type="PROSITE-ProRule" id="PRU01360"/>
    </source>
</evidence>
<keyword evidence="7 10" id="KW-0472">Membrane</keyword>
<comment type="similarity">
    <text evidence="2 10 11">Belongs to the TonB-dependent receptor family.</text>
</comment>
<proteinExistence type="inferred from homology"/>
<evidence type="ECO:0000259" key="14">
    <source>
        <dbReference type="Pfam" id="PF07715"/>
    </source>
</evidence>
<dbReference type="AlphaFoldDB" id="A0A2Z6GB73"/>
<comment type="subcellular location">
    <subcellularLocation>
        <location evidence="1 10">Cell outer membrane</location>
        <topology evidence="1 10">Multi-pass membrane protein</topology>
    </subcellularLocation>
</comment>
<keyword evidence="3 10" id="KW-0813">Transport</keyword>
<keyword evidence="9 10" id="KW-0998">Cell outer membrane</keyword>
<feature type="chain" id="PRO_5016439585" evidence="12">
    <location>
        <begin position="22"/>
        <end position="416"/>
    </location>
</feature>
<evidence type="ECO:0000256" key="7">
    <source>
        <dbReference type="ARBA" id="ARBA00023136"/>
    </source>
</evidence>
<keyword evidence="8 15" id="KW-0675">Receptor</keyword>
<dbReference type="SUPFAM" id="SSF56935">
    <property type="entry name" value="Porins"/>
    <property type="match status" value="1"/>
</dbReference>
<dbReference type="InterPro" id="IPR039426">
    <property type="entry name" value="TonB-dep_rcpt-like"/>
</dbReference>
<evidence type="ECO:0000313" key="15">
    <source>
        <dbReference type="EMBL" id="BBE50622.1"/>
    </source>
</evidence>
<dbReference type="InterPro" id="IPR012910">
    <property type="entry name" value="Plug_dom"/>
</dbReference>
<name>A0A2Z6GB73_9PROT</name>
<evidence type="ECO:0000256" key="3">
    <source>
        <dbReference type="ARBA" id="ARBA00022448"/>
    </source>
</evidence>
<evidence type="ECO:0000259" key="13">
    <source>
        <dbReference type="Pfam" id="PF00593"/>
    </source>
</evidence>
<dbReference type="RefSeq" id="WP_119283480.1">
    <property type="nucleotide sequence ID" value="NZ_AP018738.1"/>
</dbReference>
<evidence type="ECO:0000256" key="6">
    <source>
        <dbReference type="ARBA" id="ARBA00023077"/>
    </source>
</evidence>
<keyword evidence="12" id="KW-0732">Signal</keyword>
<keyword evidence="4 10" id="KW-1134">Transmembrane beta strand</keyword>
<organism evidence="15 16">
    <name type="scientific">Ferriphaselus amnicola</name>
    <dbReference type="NCBI Taxonomy" id="1188319"/>
    <lineage>
        <taxon>Bacteria</taxon>
        <taxon>Pseudomonadati</taxon>
        <taxon>Pseudomonadota</taxon>
        <taxon>Betaproteobacteria</taxon>
        <taxon>Nitrosomonadales</taxon>
        <taxon>Gallionellaceae</taxon>
        <taxon>Ferriphaselus</taxon>
    </lineage>
</organism>
<evidence type="ECO:0000256" key="1">
    <source>
        <dbReference type="ARBA" id="ARBA00004571"/>
    </source>
</evidence>
<keyword evidence="6 11" id="KW-0798">TonB box</keyword>
<feature type="signal peptide" evidence="12">
    <location>
        <begin position="1"/>
        <end position="21"/>
    </location>
</feature>
<dbReference type="InterPro" id="IPR036942">
    <property type="entry name" value="Beta-barrel_TonB_sf"/>
</dbReference>
<evidence type="ECO:0000256" key="8">
    <source>
        <dbReference type="ARBA" id="ARBA00023170"/>
    </source>
</evidence>
<reference evidence="15 16" key="1">
    <citation type="submission" date="2018-06" db="EMBL/GenBank/DDBJ databases">
        <title>OYT1 Genome Sequencing.</title>
        <authorList>
            <person name="Kato S."/>
            <person name="Itoh T."/>
            <person name="Ohkuma M."/>
        </authorList>
    </citation>
    <scope>NUCLEOTIDE SEQUENCE [LARGE SCALE GENOMIC DNA]</scope>
    <source>
        <strain evidence="15 16">OYT1</strain>
    </source>
</reference>
<evidence type="ECO:0000256" key="12">
    <source>
        <dbReference type="SAM" id="SignalP"/>
    </source>
</evidence>
<dbReference type="Gene3D" id="2.40.170.20">
    <property type="entry name" value="TonB-dependent receptor, beta-barrel domain"/>
    <property type="match status" value="1"/>
</dbReference>
<dbReference type="GO" id="GO:0044718">
    <property type="term" value="P:siderophore transmembrane transport"/>
    <property type="evidence" value="ECO:0007669"/>
    <property type="project" value="TreeGrafter"/>
</dbReference>
<evidence type="ECO:0000256" key="5">
    <source>
        <dbReference type="ARBA" id="ARBA00022692"/>
    </source>
</evidence>
<dbReference type="Proteomes" id="UP000033070">
    <property type="component" value="Chromosome"/>
</dbReference>
<dbReference type="OrthoDB" id="183532at2"/>
<feature type="domain" description="TonB-dependent receptor-like beta-barrel" evidence="13">
    <location>
        <begin position="197"/>
        <end position="413"/>
    </location>
</feature>